<comment type="caution">
    <text evidence="9">The sequence shown here is derived from an EMBL/GenBank/DDBJ whole genome shotgun (WGS) entry which is preliminary data.</text>
</comment>
<protein>
    <submittedName>
        <fullName evidence="9">Unnamed protein product</fullName>
    </submittedName>
</protein>
<dbReference type="Proteomes" id="UP001165121">
    <property type="component" value="Unassembled WGS sequence"/>
</dbReference>
<feature type="compositionally biased region" description="Polar residues" evidence="7">
    <location>
        <begin position="181"/>
        <end position="196"/>
    </location>
</feature>
<evidence type="ECO:0000256" key="2">
    <source>
        <dbReference type="ARBA" id="ARBA00023015"/>
    </source>
</evidence>
<evidence type="ECO:0000256" key="6">
    <source>
        <dbReference type="ARBA" id="ARBA00038129"/>
    </source>
</evidence>
<evidence type="ECO:0000256" key="7">
    <source>
        <dbReference type="SAM" id="MobiDB-lite"/>
    </source>
</evidence>
<gene>
    <name evidence="9" type="ORF">Pfra01_002261000</name>
</gene>
<name>A0A9W7D4G9_9STRA</name>
<dbReference type="PANTHER" id="PTHR10252:SF8">
    <property type="entry name" value="NUCLEAR TRANSCRIPTION FACTOR Y SUBUNIT GAMMA"/>
    <property type="match status" value="1"/>
</dbReference>
<dbReference type="InterPro" id="IPR003958">
    <property type="entry name" value="CBFA_NFYB_domain"/>
</dbReference>
<feature type="region of interest" description="Disordered" evidence="7">
    <location>
        <begin position="533"/>
        <end position="554"/>
    </location>
</feature>
<dbReference type="GO" id="GO:0046982">
    <property type="term" value="F:protein heterodimerization activity"/>
    <property type="evidence" value="ECO:0007669"/>
    <property type="project" value="InterPro"/>
</dbReference>
<dbReference type="EMBL" id="BSXT01003470">
    <property type="protein sequence ID" value="GMF54273.1"/>
    <property type="molecule type" value="Genomic_DNA"/>
</dbReference>
<evidence type="ECO:0000313" key="9">
    <source>
        <dbReference type="EMBL" id="GMF54273.1"/>
    </source>
</evidence>
<proteinExistence type="inferred from homology"/>
<dbReference type="Pfam" id="PF00808">
    <property type="entry name" value="CBFD_NFYB_HMF"/>
    <property type="match status" value="1"/>
</dbReference>
<dbReference type="InterPro" id="IPR050568">
    <property type="entry name" value="Transcr_DNA_Rep_Reg"/>
</dbReference>
<keyword evidence="5" id="KW-0539">Nucleus</keyword>
<evidence type="ECO:0000256" key="1">
    <source>
        <dbReference type="ARBA" id="ARBA00004123"/>
    </source>
</evidence>
<comment type="similarity">
    <text evidence="6">Belongs to the NFYC/HAP5 subunit family.</text>
</comment>
<reference evidence="9" key="1">
    <citation type="submission" date="2023-04" db="EMBL/GenBank/DDBJ databases">
        <title>Phytophthora fragariaefolia NBRC 109709.</title>
        <authorList>
            <person name="Ichikawa N."/>
            <person name="Sato H."/>
            <person name="Tonouchi N."/>
        </authorList>
    </citation>
    <scope>NUCLEOTIDE SEQUENCE</scope>
    <source>
        <strain evidence="9">NBRC 109709</strain>
    </source>
</reference>
<feature type="region of interest" description="Disordered" evidence="7">
    <location>
        <begin position="460"/>
        <end position="496"/>
    </location>
</feature>
<dbReference type="FunFam" id="1.10.20.10:FF:000062">
    <property type="entry name" value="Nuclear transcription factor Y subunit C"/>
    <property type="match status" value="1"/>
</dbReference>
<keyword evidence="4" id="KW-0804">Transcription</keyword>
<dbReference type="GO" id="GO:0005634">
    <property type="term" value="C:nucleus"/>
    <property type="evidence" value="ECO:0007669"/>
    <property type="project" value="UniProtKB-SubCell"/>
</dbReference>
<comment type="subcellular location">
    <subcellularLocation>
        <location evidence="1">Nucleus</location>
    </subcellularLocation>
</comment>
<sequence>MLVASSPGFYGGGGTMSCNLIEAKFQVLDRTIKLLSKSKHLGTPRVAASEQLRELVETQKPTSLLPTLRQSRRAVETRSQKTHTNTGKTSRSQPNTSREDKSDKAQTEQYPPRPNTGRREHQELAETDLQNEWQDPKQQRTEQLLKDTCHVLQSKLVDDNIDDGRQEQDRTVRTANDQTEFVDNQANEDVGSSSTAVHDAMPPPKRPLTSTSLEPKKSKARFSSRCRSASFNSSDLPSKNWFAPSGVDENCQQAAKLKHRFPRQCSATASKNYLKLQQRNIKPPPRVKPKSNGVEIAGESIPKRQACVPRVEQSTSQLCLLVPKLHKTAMEARTPALGVEESAKGYPIPTLKADDMSFYLLELRLVHQEHLAKWRFQASFTDISVVPAKTVILDDLTLYGHVLRIVVTSLQPVKRVVINMSVQFTRFPDEAVVEPSADSIRKHSESVASQEISLLNVLTRRNSSTKSLSRRRKKTPKEKPKAKQPGPELDSYNHLSPVSPVLDQCSPWSASDQDDCNSSSTAQMMLEQISSLGLEESRSPSPVASPRRPTAEPLGISPRVAMTTIDKKKMQLQHLRASIRVHFKNHNDLPLARIKRIMKSDEDVRMISAEAPVLFAKACEMFILELTLRSWGYSEKNKRRTLQKEDIQTAIRNTDIFDFLVDVIN</sequence>
<evidence type="ECO:0000256" key="5">
    <source>
        <dbReference type="ARBA" id="ARBA00023242"/>
    </source>
</evidence>
<keyword evidence="2" id="KW-0805">Transcription regulation</keyword>
<organism evidence="9 10">
    <name type="scientific">Phytophthora fragariaefolia</name>
    <dbReference type="NCBI Taxonomy" id="1490495"/>
    <lineage>
        <taxon>Eukaryota</taxon>
        <taxon>Sar</taxon>
        <taxon>Stramenopiles</taxon>
        <taxon>Oomycota</taxon>
        <taxon>Peronosporomycetes</taxon>
        <taxon>Peronosporales</taxon>
        <taxon>Peronosporaceae</taxon>
        <taxon>Phytophthora</taxon>
    </lineage>
</organism>
<feature type="compositionally biased region" description="Polar residues" evidence="7">
    <location>
        <begin position="82"/>
        <end position="96"/>
    </location>
</feature>
<keyword evidence="10" id="KW-1185">Reference proteome</keyword>
<feature type="compositionally biased region" description="Basic and acidic residues" evidence="7">
    <location>
        <begin position="97"/>
        <end position="106"/>
    </location>
</feature>
<feature type="compositionally biased region" description="Low complexity" evidence="7">
    <location>
        <begin position="539"/>
        <end position="548"/>
    </location>
</feature>
<dbReference type="GO" id="GO:0000981">
    <property type="term" value="F:DNA-binding transcription factor activity, RNA polymerase II-specific"/>
    <property type="evidence" value="ECO:0007669"/>
    <property type="project" value="TreeGrafter"/>
</dbReference>
<dbReference type="AlphaFoldDB" id="A0A9W7D4G9"/>
<dbReference type="GO" id="GO:0000978">
    <property type="term" value="F:RNA polymerase II cis-regulatory region sequence-specific DNA binding"/>
    <property type="evidence" value="ECO:0007669"/>
    <property type="project" value="TreeGrafter"/>
</dbReference>
<feature type="compositionally biased region" description="Basic residues" evidence="7">
    <location>
        <begin position="468"/>
        <end position="482"/>
    </location>
</feature>
<evidence type="ECO:0000259" key="8">
    <source>
        <dbReference type="Pfam" id="PF00808"/>
    </source>
</evidence>
<dbReference type="InterPro" id="IPR009072">
    <property type="entry name" value="Histone-fold"/>
</dbReference>
<feature type="compositionally biased region" description="Polar residues" evidence="7">
    <location>
        <begin position="59"/>
        <end position="69"/>
    </location>
</feature>
<dbReference type="OrthoDB" id="125613at2759"/>
<feature type="domain" description="Transcription factor CBF/NF-Y/archaeal histone" evidence="8">
    <location>
        <begin position="589"/>
        <end position="651"/>
    </location>
</feature>
<dbReference type="PANTHER" id="PTHR10252">
    <property type="entry name" value="HISTONE-LIKE TRANSCRIPTION FACTOR CCAAT-RELATED"/>
    <property type="match status" value="1"/>
</dbReference>
<evidence type="ECO:0000313" key="10">
    <source>
        <dbReference type="Proteomes" id="UP001165121"/>
    </source>
</evidence>
<evidence type="ECO:0000256" key="4">
    <source>
        <dbReference type="ARBA" id="ARBA00023163"/>
    </source>
</evidence>
<dbReference type="Gene3D" id="1.10.20.10">
    <property type="entry name" value="Histone, subunit A"/>
    <property type="match status" value="1"/>
</dbReference>
<dbReference type="SUPFAM" id="SSF47113">
    <property type="entry name" value="Histone-fold"/>
    <property type="match status" value="1"/>
</dbReference>
<accession>A0A9W7D4G9</accession>
<dbReference type="CDD" id="cd22908">
    <property type="entry name" value="HFD_NFYC-like"/>
    <property type="match status" value="1"/>
</dbReference>
<feature type="region of interest" description="Disordered" evidence="7">
    <location>
        <begin position="181"/>
        <end position="225"/>
    </location>
</feature>
<keyword evidence="3" id="KW-0238">DNA-binding</keyword>
<feature type="region of interest" description="Disordered" evidence="7">
    <location>
        <begin position="58"/>
        <end position="122"/>
    </location>
</feature>
<evidence type="ECO:0000256" key="3">
    <source>
        <dbReference type="ARBA" id="ARBA00023125"/>
    </source>
</evidence>